<dbReference type="Gene3D" id="3.30.70.980">
    <property type="match status" value="2"/>
</dbReference>
<dbReference type="Pfam" id="PF01709">
    <property type="entry name" value="Transcrip_reg"/>
    <property type="match status" value="1"/>
</dbReference>
<dbReference type="InterPro" id="IPR026564">
    <property type="entry name" value="Transcrip_reg_TACO1-like_dom3"/>
</dbReference>
<dbReference type="InterPro" id="IPR029072">
    <property type="entry name" value="YebC-like"/>
</dbReference>
<dbReference type="PANTHER" id="PTHR12532">
    <property type="entry name" value="TRANSLATIONAL ACTIVATOR OF CYTOCHROME C OXIDASE 1"/>
    <property type="match status" value="1"/>
</dbReference>
<evidence type="ECO:0000256" key="1">
    <source>
        <dbReference type="ARBA" id="ARBA00008724"/>
    </source>
</evidence>
<dbReference type="Proteomes" id="UP001527925">
    <property type="component" value="Unassembled WGS sequence"/>
</dbReference>
<dbReference type="SUPFAM" id="SSF75625">
    <property type="entry name" value="YebC-like"/>
    <property type="match status" value="1"/>
</dbReference>
<feature type="domain" description="TACO1/YebC-like N-terminal" evidence="3">
    <location>
        <begin position="2"/>
        <end position="58"/>
    </location>
</feature>
<accession>A0ABR4NCE3</accession>
<name>A0ABR4NCE3_9FUNG</name>
<dbReference type="PANTHER" id="PTHR12532:SF0">
    <property type="entry name" value="TRANSLATIONAL ACTIVATOR OF CYTOCHROME C OXIDASE 1"/>
    <property type="match status" value="1"/>
</dbReference>
<reference evidence="4 5" key="1">
    <citation type="submission" date="2023-09" db="EMBL/GenBank/DDBJ databases">
        <title>Pangenome analysis of Batrachochytrium dendrobatidis and related Chytrids.</title>
        <authorList>
            <person name="Yacoub M.N."/>
            <person name="Stajich J.E."/>
            <person name="James T.Y."/>
        </authorList>
    </citation>
    <scope>NUCLEOTIDE SEQUENCE [LARGE SCALE GENOMIC DNA]</scope>
    <source>
        <strain evidence="4 5">JEL0888</strain>
    </source>
</reference>
<proteinExistence type="inferred from homology"/>
<evidence type="ECO:0000313" key="5">
    <source>
        <dbReference type="Proteomes" id="UP001527925"/>
    </source>
</evidence>
<evidence type="ECO:0000313" key="4">
    <source>
        <dbReference type="EMBL" id="KAL2917190.1"/>
    </source>
</evidence>
<dbReference type="InterPro" id="IPR048300">
    <property type="entry name" value="TACO1_YebC-like_2nd/3rd_dom"/>
</dbReference>
<evidence type="ECO:0000259" key="2">
    <source>
        <dbReference type="Pfam" id="PF01709"/>
    </source>
</evidence>
<keyword evidence="5" id="KW-1185">Reference proteome</keyword>
<evidence type="ECO:0000259" key="3">
    <source>
        <dbReference type="Pfam" id="PF20772"/>
    </source>
</evidence>
<sequence length="223" mass="23672">MRAQDIARVVRQIVSGIKAMGGETDPSLNHYLASALHQAKTLQIPKANVEDAIKRATTGGGSGAAGDAVKRVVYEGLSPVKSVAVMVEALTANSNKTTGEIRLVFKKAPGSSLTPVAYLFQRRGRIVFGPGTTQHGVGEMTDAAIDVAVDDIGDDTIDDDSGKPLLERALEAAGYDVRELESGYFGIEPVALTDPAEIAALERFVEALEEQEEVVKVSHNAVW</sequence>
<evidence type="ECO:0008006" key="6">
    <source>
        <dbReference type="Google" id="ProtNLM"/>
    </source>
</evidence>
<dbReference type="InterPro" id="IPR002876">
    <property type="entry name" value="Transcrip_reg_TACO1-like"/>
</dbReference>
<dbReference type="InterPro" id="IPR017856">
    <property type="entry name" value="Integrase-like_N"/>
</dbReference>
<gene>
    <name evidence="4" type="ORF">HK105_203254</name>
</gene>
<comment type="similarity">
    <text evidence="1">Belongs to the TACO1 family.</text>
</comment>
<dbReference type="Pfam" id="PF20772">
    <property type="entry name" value="TACO1_YebC_N"/>
    <property type="match status" value="1"/>
</dbReference>
<dbReference type="EMBL" id="JADGIZ020000012">
    <property type="protein sequence ID" value="KAL2917190.1"/>
    <property type="molecule type" value="Genomic_DNA"/>
</dbReference>
<dbReference type="Gene3D" id="1.10.10.200">
    <property type="match status" value="1"/>
</dbReference>
<comment type="caution">
    <text evidence="4">The sequence shown here is derived from an EMBL/GenBank/DDBJ whole genome shotgun (WGS) entry which is preliminary data.</text>
</comment>
<organism evidence="4 5">
    <name type="scientific">Polyrhizophydium stewartii</name>
    <dbReference type="NCBI Taxonomy" id="2732419"/>
    <lineage>
        <taxon>Eukaryota</taxon>
        <taxon>Fungi</taxon>
        <taxon>Fungi incertae sedis</taxon>
        <taxon>Chytridiomycota</taxon>
        <taxon>Chytridiomycota incertae sedis</taxon>
        <taxon>Chytridiomycetes</taxon>
        <taxon>Rhizophydiales</taxon>
        <taxon>Rhizophydiales incertae sedis</taxon>
        <taxon>Polyrhizophydium</taxon>
    </lineage>
</organism>
<protein>
    <recommendedName>
        <fullName evidence="6">Transcriptional regulatory protein</fullName>
    </recommendedName>
</protein>
<feature type="domain" description="TACO1/YebC-like second and third" evidence="2">
    <location>
        <begin position="70"/>
        <end position="221"/>
    </location>
</feature>
<dbReference type="InterPro" id="IPR049083">
    <property type="entry name" value="TACO1_YebC_N"/>
</dbReference>